<dbReference type="Gene3D" id="1.25.40.10">
    <property type="entry name" value="Tetratricopeptide repeat domain"/>
    <property type="match status" value="1"/>
</dbReference>
<dbReference type="Proteomes" id="UP001409291">
    <property type="component" value="Unassembled WGS sequence"/>
</dbReference>
<reference evidence="1 2" key="1">
    <citation type="submission" date="2024-04" db="EMBL/GenBank/DDBJ databases">
        <title>WGS of bacteria from Torrens River.</title>
        <authorList>
            <person name="Wyrsch E.R."/>
            <person name="Drigo B."/>
        </authorList>
    </citation>
    <scope>NUCLEOTIDE SEQUENCE [LARGE SCALE GENOMIC DNA]</scope>
    <source>
        <strain evidence="1 2">TWI391</strain>
    </source>
</reference>
<name>A0ABV0BZR3_9SPHI</name>
<evidence type="ECO:0000313" key="1">
    <source>
        <dbReference type="EMBL" id="MEN5379538.1"/>
    </source>
</evidence>
<accession>A0ABV0BZR3</accession>
<protein>
    <recommendedName>
        <fullName evidence="3">Tetratricopeptide repeat protein</fullName>
    </recommendedName>
</protein>
<proteinExistence type="predicted"/>
<sequence>MKAIRISLNELMKIGKQQEIDRDSNGAIKSYRAIIGKDPLHVQAYNRLMIVYHRQKKYKMEIAIIKKALQAYEKDVQQDLLAWKSENSTSAALSHNLAKALGLVDDNGFPIFEEPQIMRWRKRLANLERKIKPENDPRKKKKVR</sequence>
<evidence type="ECO:0000313" key="2">
    <source>
        <dbReference type="Proteomes" id="UP001409291"/>
    </source>
</evidence>
<evidence type="ECO:0008006" key="3">
    <source>
        <dbReference type="Google" id="ProtNLM"/>
    </source>
</evidence>
<dbReference type="RefSeq" id="WP_346582337.1">
    <property type="nucleotide sequence ID" value="NZ_JBDJNQ010000010.1"/>
</dbReference>
<comment type="caution">
    <text evidence="1">The sequence shown here is derived from an EMBL/GenBank/DDBJ whole genome shotgun (WGS) entry which is preliminary data.</text>
</comment>
<dbReference type="SUPFAM" id="SSF48452">
    <property type="entry name" value="TPR-like"/>
    <property type="match status" value="1"/>
</dbReference>
<dbReference type="EMBL" id="JBDJNQ010000010">
    <property type="protein sequence ID" value="MEN5379538.1"/>
    <property type="molecule type" value="Genomic_DNA"/>
</dbReference>
<dbReference type="InterPro" id="IPR011990">
    <property type="entry name" value="TPR-like_helical_dom_sf"/>
</dbReference>
<organism evidence="1 2">
    <name type="scientific">Sphingobacterium kitahiroshimense</name>
    <dbReference type="NCBI Taxonomy" id="470446"/>
    <lineage>
        <taxon>Bacteria</taxon>
        <taxon>Pseudomonadati</taxon>
        <taxon>Bacteroidota</taxon>
        <taxon>Sphingobacteriia</taxon>
        <taxon>Sphingobacteriales</taxon>
        <taxon>Sphingobacteriaceae</taxon>
        <taxon>Sphingobacterium</taxon>
    </lineage>
</organism>
<gene>
    <name evidence="1" type="ORF">ABE541_19885</name>
</gene>
<keyword evidence="2" id="KW-1185">Reference proteome</keyword>